<name>A0A0F8YNP6_9ZZZZ</name>
<proteinExistence type="predicted"/>
<comment type="caution">
    <text evidence="1">The sequence shown here is derived from an EMBL/GenBank/DDBJ whole genome shotgun (WGS) entry which is preliminary data.</text>
</comment>
<dbReference type="EMBL" id="LAZR01052431">
    <property type="protein sequence ID" value="KKK82982.1"/>
    <property type="molecule type" value="Genomic_DNA"/>
</dbReference>
<evidence type="ECO:0000313" key="1">
    <source>
        <dbReference type="EMBL" id="KKK82982.1"/>
    </source>
</evidence>
<sequence>MRVNVYAEEMTDRVEIISKTIDGQKFTGLRFYLELPVTTKKEVTTERFETTTIHKEVRGPFIHSEGDDDSSAVTFWGKHDLRNVLRKALAILDAHYAEHPIGEGGRQK</sequence>
<organism evidence="1">
    <name type="scientific">marine sediment metagenome</name>
    <dbReference type="NCBI Taxonomy" id="412755"/>
    <lineage>
        <taxon>unclassified sequences</taxon>
        <taxon>metagenomes</taxon>
        <taxon>ecological metagenomes</taxon>
    </lineage>
</organism>
<accession>A0A0F8YNP6</accession>
<reference evidence="1" key="1">
    <citation type="journal article" date="2015" name="Nature">
        <title>Complex archaea that bridge the gap between prokaryotes and eukaryotes.</title>
        <authorList>
            <person name="Spang A."/>
            <person name="Saw J.H."/>
            <person name="Jorgensen S.L."/>
            <person name="Zaremba-Niedzwiedzka K."/>
            <person name="Martijn J."/>
            <person name="Lind A.E."/>
            <person name="van Eijk R."/>
            <person name="Schleper C."/>
            <person name="Guy L."/>
            <person name="Ettema T.J."/>
        </authorList>
    </citation>
    <scope>NUCLEOTIDE SEQUENCE</scope>
</reference>
<dbReference type="AlphaFoldDB" id="A0A0F8YNP6"/>
<protein>
    <submittedName>
        <fullName evidence="1">Uncharacterized protein</fullName>
    </submittedName>
</protein>
<gene>
    <name evidence="1" type="ORF">LCGC14_2797970</name>
</gene>